<feature type="binding site" description="via persulfide group" evidence="6">
    <location>
        <position position="399"/>
    </location>
    <ligand>
        <name>hybrid [4Fe-2O-2S] cluster</name>
        <dbReference type="ChEBI" id="CHEBI:60519"/>
    </ligand>
</feature>
<comment type="caution">
    <text evidence="7">The sequence shown here is derived from an EMBL/GenBank/DDBJ whole genome shotgun (WGS) entry which is preliminary data.</text>
</comment>
<proteinExistence type="inferred from homology"/>
<comment type="subcellular location">
    <subcellularLocation>
        <location evidence="6">Cytoplasm</location>
    </subcellularLocation>
</comment>
<evidence type="ECO:0000256" key="3">
    <source>
        <dbReference type="ARBA" id="ARBA00023002"/>
    </source>
</evidence>
<dbReference type="PANTHER" id="PTHR30109">
    <property type="entry name" value="HYDROXYLAMINE REDUCTASE"/>
    <property type="match status" value="1"/>
</dbReference>
<dbReference type="Gene3D" id="3.40.50.2030">
    <property type="match status" value="2"/>
</dbReference>
<feature type="binding site" evidence="6">
    <location>
        <position position="452"/>
    </location>
    <ligand>
        <name>hybrid [4Fe-2O-2S] cluster</name>
        <dbReference type="ChEBI" id="CHEBI:60519"/>
    </ligand>
</feature>
<evidence type="ECO:0000256" key="1">
    <source>
        <dbReference type="ARBA" id="ARBA00022490"/>
    </source>
</evidence>
<evidence type="ECO:0000256" key="4">
    <source>
        <dbReference type="ARBA" id="ARBA00023004"/>
    </source>
</evidence>
<dbReference type="GO" id="GO:0005737">
    <property type="term" value="C:cytoplasm"/>
    <property type="evidence" value="ECO:0007669"/>
    <property type="project" value="UniProtKB-SubCell"/>
</dbReference>
<dbReference type="NCBIfam" id="NF003658">
    <property type="entry name" value="PRK05290.1"/>
    <property type="match status" value="1"/>
</dbReference>
<dbReference type="Proteomes" id="UP000706172">
    <property type="component" value="Unassembled WGS sequence"/>
</dbReference>
<feature type="binding site" evidence="6">
    <location>
        <position position="427"/>
    </location>
    <ligand>
        <name>hybrid [4Fe-2O-2S] cluster</name>
        <dbReference type="ChEBI" id="CHEBI:60519"/>
    </ligand>
</feature>
<feature type="binding site" evidence="6">
    <location>
        <position position="312"/>
    </location>
    <ligand>
        <name>hybrid [4Fe-2O-2S] cluster</name>
        <dbReference type="ChEBI" id="CHEBI:60519"/>
    </ligand>
</feature>
<dbReference type="GO" id="GO:0004601">
    <property type="term" value="F:peroxidase activity"/>
    <property type="evidence" value="ECO:0007669"/>
    <property type="project" value="TreeGrafter"/>
</dbReference>
<dbReference type="CDD" id="cd01914">
    <property type="entry name" value="HCP"/>
    <property type="match status" value="1"/>
</dbReference>
<feature type="binding site" evidence="6">
    <location>
        <position position="3"/>
    </location>
    <ligand>
        <name>[4Fe-4S] cluster</name>
        <dbReference type="ChEBI" id="CHEBI:49883"/>
    </ligand>
</feature>
<dbReference type="GO" id="GO:0046872">
    <property type="term" value="F:metal ion binding"/>
    <property type="evidence" value="ECO:0007669"/>
    <property type="project" value="UniProtKB-KW"/>
</dbReference>
<dbReference type="SUPFAM" id="SSF56821">
    <property type="entry name" value="Prismane protein-like"/>
    <property type="match status" value="1"/>
</dbReference>
<evidence type="ECO:0000256" key="2">
    <source>
        <dbReference type="ARBA" id="ARBA00022723"/>
    </source>
</evidence>
<organism evidence="7 8">
    <name type="scientific">Desulfotignum balticum</name>
    <dbReference type="NCBI Taxonomy" id="115781"/>
    <lineage>
        <taxon>Bacteria</taxon>
        <taxon>Pseudomonadati</taxon>
        <taxon>Thermodesulfobacteriota</taxon>
        <taxon>Desulfobacteria</taxon>
        <taxon>Desulfobacterales</taxon>
        <taxon>Desulfobacteraceae</taxon>
        <taxon>Desulfotignum</taxon>
    </lineage>
</organism>
<keyword evidence="2 6" id="KW-0479">Metal-binding</keyword>
<feature type="binding site" evidence="6">
    <location>
        <position position="243"/>
    </location>
    <ligand>
        <name>hybrid [4Fe-2O-2S] cluster</name>
        <dbReference type="ChEBI" id="CHEBI:60519"/>
    </ligand>
</feature>
<keyword evidence="6" id="KW-0004">4Fe-4S</keyword>
<dbReference type="Gene3D" id="1.20.1270.20">
    <property type="match status" value="2"/>
</dbReference>
<feature type="binding site" evidence="6">
    <location>
        <position position="488"/>
    </location>
    <ligand>
        <name>hybrid [4Fe-2O-2S] cluster</name>
        <dbReference type="ChEBI" id="CHEBI:60519"/>
    </ligand>
</feature>
<evidence type="ECO:0000256" key="5">
    <source>
        <dbReference type="ARBA" id="ARBA00023014"/>
    </source>
</evidence>
<dbReference type="Pfam" id="PF03063">
    <property type="entry name" value="Prismane"/>
    <property type="match status" value="1"/>
</dbReference>
<keyword evidence="3 6" id="KW-0560">Oxidoreductase</keyword>
<keyword evidence="1 6" id="KW-0963">Cytoplasm</keyword>
<comment type="catalytic activity">
    <reaction evidence="6">
        <text>A + NH4(+) + H2O = hydroxylamine + AH2 + H(+)</text>
        <dbReference type="Rhea" id="RHEA:22052"/>
        <dbReference type="ChEBI" id="CHEBI:13193"/>
        <dbReference type="ChEBI" id="CHEBI:15377"/>
        <dbReference type="ChEBI" id="CHEBI:15378"/>
        <dbReference type="ChEBI" id="CHEBI:15429"/>
        <dbReference type="ChEBI" id="CHEBI:17499"/>
        <dbReference type="ChEBI" id="CHEBI:28938"/>
        <dbReference type="EC" id="1.7.99.1"/>
    </reaction>
</comment>
<dbReference type="InterPro" id="IPR016100">
    <property type="entry name" value="Prismane_a-bundle"/>
</dbReference>
<dbReference type="PIRSF" id="PIRSF000076">
    <property type="entry name" value="HCP"/>
    <property type="match status" value="1"/>
</dbReference>
<feature type="modified residue" description="Cysteine persulfide" evidence="6">
    <location>
        <position position="399"/>
    </location>
</feature>
<accession>A0A931G774</accession>
<comment type="similarity">
    <text evidence="6">Belongs to the HCP family.</text>
</comment>
<dbReference type="NCBIfam" id="TIGR01703">
    <property type="entry name" value="hybrid_clust"/>
    <property type="match status" value="1"/>
</dbReference>
<protein>
    <recommendedName>
        <fullName evidence="6">Hydroxylamine reductase</fullName>
        <ecNumber evidence="6">1.7.99.1</ecNumber>
    </recommendedName>
    <alternativeName>
        <fullName evidence="6">Hybrid-cluster protein</fullName>
        <shortName evidence="6">HCP</shortName>
    </alternativeName>
    <alternativeName>
        <fullName evidence="6">Prismane protein</fullName>
    </alternativeName>
</protein>
<evidence type="ECO:0000313" key="7">
    <source>
        <dbReference type="EMBL" id="MBG0779146.1"/>
    </source>
</evidence>
<sequence length="543" mass="59247">MFCYQCEQTMGGRGCTVMGVCGKTPEVAALQDLLVHSLKGVSIACTAGRQVNIKDVETDRFTCEALFATLTNVEFDPYRLEDLLHESVAHRDKMIQKVHAAGGKIESPSDALTLKLKPSLEGMVKQAGAYGLMSDPDVDPDIRSLQHMLLFGLKGMAAYTDHAAEHGQEDDANYEFVHRAMAALEDKTLGMNALLGLVLECGEKNLRAMELLSIGNTEAYGHPVPTKVPLGAKKGKAILVSGHDLIDLEAVLKASEGKGIYVYTHGEMLPTHGYPKLKERFPHFYGHYGTAWQNQKKEFDEFPGAILMTTNCIQKPKQTYKQNIFTTGTVGWPGVTHVNKNNLKPLIDRALELPGYTEDKPDMEVLVGFGHNAVLGVADKIVSGVKDGSIGHFFLVGGCDGVKKSRNYYTEFVEKTPDNSIVLTLACGKFKFFKKQLGDINGIPRLLDVGQCNDAHSAVLIAAALGNAFDTDVNGLPLSFILSWYEQKAVAILLSLLHLGIKDIYIGPSLPAFVSPNVLDVLVKNYNLTPISTPDQDLKKILG</sequence>
<comment type="cofactor">
    <cofactor evidence="6">
        <name>[4Fe-4S] cluster</name>
        <dbReference type="ChEBI" id="CHEBI:49883"/>
    </cofactor>
    <text evidence="6">Binds 1 [4Fe-4S] cluster.</text>
</comment>
<dbReference type="HAMAP" id="MF_00069">
    <property type="entry name" value="Hydroxylam_reduct"/>
    <property type="match status" value="1"/>
</dbReference>
<dbReference type="GO" id="GO:0050418">
    <property type="term" value="F:hydroxylamine reductase activity"/>
    <property type="evidence" value="ECO:0007669"/>
    <property type="project" value="UniProtKB-UniRule"/>
</dbReference>
<dbReference type="EC" id="1.7.99.1" evidence="6"/>
<dbReference type="InterPro" id="IPR004137">
    <property type="entry name" value="HCP/CODH"/>
</dbReference>
<reference evidence="7" key="1">
    <citation type="submission" date="2020-07" db="EMBL/GenBank/DDBJ databases">
        <title>Severe corrosion of carbon steel in oil field produced water can be linked to methanogenic archaea containing a special type of NiFe hydrogenase.</title>
        <authorList>
            <person name="Lahme S."/>
            <person name="Mand J."/>
            <person name="Longwell J."/>
            <person name="Smith R."/>
            <person name="Enning D."/>
        </authorList>
    </citation>
    <scope>NUCLEOTIDE SEQUENCE</scope>
    <source>
        <strain evidence="7">MIC098Bin6</strain>
    </source>
</reference>
<feature type="binding site" evidence="6">
    <location>
        <position position="486"/>
    </location>
    <ligand>
        <name>hybrid [4Fe-2O-2S] cluster</name>
        <dbReference type="ChEBI" id="CHEBI:60519"/>
    </ligand>
</feature>
<feature type="binding site" evidence="6">
    <location>
        <position position="267"/>
    </location>
    <ligand>
        <name>hybrid [4Fe-2O-2S] cluster</name>
        <dbReference type="ChEBI" id="CHEBI:60519"/>
    </ligand>
</feature>
<comment type="cofactor">
    <cofactor evidence="6">
        <name>hybrid [4Fe-2O-2S] cluster</name>
        <dbReference type="ChEBI" id="CHEBI:60519"/>
    </cofactor>
    <text evidence="6">Binds 1 hybrid [4Fe-2O-2S] cluster.</text>
</comment>
<gene>
    <name evidence="6 7" type="primary">hcp</name>
    <name evidence="7" type="synonym">priS</name>
    <name evidence="7" type="ORF">H0S81_04390</name>
</gene>
<dbReference type="PANTHER" id="PTHR30109:SF0">
    <property type="entry name" value="HYDROXYLAMINE REDUCTASE"/>
    <property type="match status" value="1"/>
</dbReference>
<feature type="binding site" evidence="6">
    <location>
        <position position="21"/>
    </location>
    <ligand>
        <name>[4Fe-4S] cluster</name>
        <dbReference type="ChEBI" id="CHEBI:49883"/>
    </ligand>
</feature>
<dbReference type="GO" id="GO:0051539">
    <property type="term" value="F:4 iron, 4 sulfur cluster binding"/>
    <property type="evidence" value="ECO:0007669"/>
    <property type="project" value="UniProtKB-KW"/>
</dbReference>
<feature type="binding site" evidence="6">
    <location>
        <position position="6"/>
    </location>
    <ligand>
        <name>[4Fe-4S] cluster</name>
        <dbReference type="ChEBI" id="CHEBI:49883"/>
    </ligand>
</feature>
<comment type="function">
    <text evidence="6">Catalyzes the reduction of hydroxylamine to form NH(3) and H(2)O.</text>
</comment>
<name>A0A931G774_9BACT</name>
<keyword evidence="5 6" id="KW-0411">Iron-sulfur</keyword>
<evidence type="ECO:0000256" key="6">
    <source>
        <dbReference type="HAMAP-Rule" id="MF_00069"/>
    </source>
</evidence>
<feature type="binding site" evidence="6">
    <location>
        <position position="15"/>
    </location>
    <ligand>
        <name>[4Fe-4S] cluster</name>
        <dbReference type="ChEBI" id="CHEBI:49883"/>
    </ligand>
</feature>
<dbReference type="InterPro" id="IPR010048">
    <property type="entry name" value="Hydroxylam_reduct"/>
</dbReference>
<dbReference type="EMBL" id="JACCQK010000219">
    <property type="protein sequence ID" value="MBG0779146.1"/>
    <property type="molecule type" value="Genomic_DNA"/>
</dbReference>
<keyword evidence="4 6" id="KW-0408">Iron</keyword>
<dbReference type="InterPro" id="IPR011254">
    <property type="entry name" value="Prismane-like_sf"/>
</dbReference>
<dbReference type="InterPro" id="IPR016099">
    <property type="entry name" value="Prismane-like_a/b-sand"/>
</dbReference>
<dbReference type="FunFam" id="3.40.50.2030:FF:000001">
    <property type="entry name" value="Hydroxylamine reductase"/>
    <property type="match status" value="1"/>
</dbReference>
<dbReference type="AlphaFoldDB" id="A0A931G774"/>
<evidence type="ECO:0000313" key="8">
    <source>
        <dbReference type="Proteomes" id="UP000706172"/>
    </source>
</evidence>
<dbReference type="GO" id="GO:0042542">
    <property type="term" value="P:response to hydrogen peroxide"/>
    <property type="evidence" value="ECO:0007669"/>
    <property type="project" value="TreeGrafter"/>
</dbReference>